<comment type="caution">
    <text evidence="9">The sequence shown here is derived from an EMBL/GenBank/DDBJ whole genome shotgun (WGS) entry which is preliminary data.</text>
</comment>
<feature type="region of interest" description="Disordered" evidence="7">
    <location>
        <begin position="176"/>
        <end position="234"/>
    </location>
</feature>
<dbReference type="SUPFAM" id="SSF46689">
    <property type="entry name" value="Homeodomain-like"/>
    <property type="match status" value="1"/>
</dbReference>
<dbReference type="InterPro" id="IPR050649">
    <property type="entry name" value="Paired_Homeobox_TFs"/>
</dbReference>
<keyword evidence="3 5" id="KW-0371">Homeobox</keyword>
<feature type="DNA-binding region" description="Homeobox" evidence="5">
    <location>
        <begin position="118"/>
        <end position="177"/>
    </location>
</feature>
<dbReference type="GO" id="GO:0005634">
    <property type="term" value="C:nucleus"/>
    <property type="evidence" value="ECO:0007669"/>
    <property type="project" value="UniProtKB-SubCell"/>
</dbReference>
<feature type="compositionally biased region" description="Basic and acidic residues" evidence="7">
    <location>
        <begin position="179"/>
        <end position="197"/>
    </location>
</feature>
<dbReference type="InterPro" id="IPR001356">
    <property type="entry name" value="HD"/>
</dbReference>
<feature type="domain" description="Homeobox" evidence="8">
    <location>
        <begin position="116"/>
        <end position="176"/>
    </location>
</feature>
<dbReference type="PROSITE" id="PS50071">
    <property type="entry name" value="HOMEOBOX_2"/>
    <property type="match status" value="1"/>
</dbReference>
<evidence type="ECO:0000313" key="12">
    <source>
        <dbReference type="Proteomes" id="UP000663860"/>
    </source>
</evidence>
<evidence type="ECO:0000313" key="10">
    <source>
        <dbReference type="EMBL" id="CAF1126772.1"/>
    </source>
</evidence>
<evidence type="ECO:0000256" key="4">
    <source>
        <dbReference type="ARBA" id="ARBA00023242"/>
    </source>
</evidence>
<keyword evidence="2 5" id="KW-0238">DNA-binding</keyword>
<comment type="subcellular location">
    <subcellularLocation>
        <location evidence="1 5 6">Nucleus</location>
    </subcellularLocation>
</comment>
<feature type="region of interest" description="Disordered" evidence="7">
    <location>
        <begin position="248"/>
        <end position="271"/>
    </location>
</feature>
<reference evidence="9" key="1">
    <citation type="submission" date="2021-02" db="EMBL/GenBank/DDBJ databases">
        <authorList>
            <person name="Nowell W R."/>
        </authorList>
    </citation>
    <scope>NUCLEOTIDE SEQUENCE</scope>
</reference>
<dbReference type="Proteomes" id="UP000663881">
    <property type="component" value="Unassembled WGS sequence"/>
</dbReference>
<evidence type="ECO:0000256" key="7">
    <source>
        <dbReference type="SAM" id="MobiDB-lite"/>
    </source>
</evidence>
<dbReference type="Proteomes" id="UP000663891">
    <property type="component" value="Unassembled WGS sequence"/>
</dbReference>
<dbReference type="Proteomes" id="UP000663860">
    <property type="component" value="Unassembled WGS sequence"/>
</dbReference>
<dbReference type="PROSITE" id="PS00027">
    <property type="entry name" value="HOMEOBOX_1"/>
    <property type="match status" value="1"/>
</dbReference>
<keyword evidence="4 5" id="KW-0539">Nucleus</keyword>
<dbReference type="Gene3D" id="1.10.10.60">
    <property type="entry name" value="Homeodomain-like"/>
    <property type="match status" value="1"/>
</dbReference>
<name>A0A814KUA2_9BILA</name>
<feature type="compositionally biased region" description="Low complexity" evidence="7">
    <location>
        <begin position="199"/>
        <end position="234"/>
    </location>
</feature>
<accession>A0A814KUA2</accession>
<proteinExistence type="predicted"/>
<evidence type="ECO:0000256" key="1">
    <source>
        <dbReference type="ARBA" id="ARBA00004123"/>
    </source>
</evidence>
<dbReference type="InterPro" id="IPR009057">
    <property type="entry name" value="Homeodomain-like_sf"/>
</dbReference>
<dbReference type="Pfam" id="PF00046">
    <property type="entry name" value="Homeodomain"/>
    <property type="match status" value="1"/>
</dbReference>
<dbReference type="FunFam" id="1.10.10.60:FF:000679">
    <property type="entry name" value="Homeobox protein aristaless"/>
    <property type="match status" value="1"/>
</dbReference>
<dbReference type="CDD" id="cd00086">
    <property type="entry name" value="homeodomain"/>
    <property type="match status" value="1"/>
</dbReference>
<evidence type="ECO:0000256" key="2">
    <source>
        <dbReference type="ARBA" id="ARBA00023125"/>
    </source>
</evidence>
<dbReference type="AlphaFoldDB" id="A0A814KUA2"/>
<evidence type="ECO:0000256" key="6">
    <source>
        <dbReference type="RuleBase" id="RU000682"/>
    </source>
</evidence>
<evidence type="ECO:0000256" key="3">
    <source>
        <dbReference type="ARBA" id="ARBA00023155"/>
    </source>
</evidence>
<dbReference type="SMART" id="SM00389">
    <property type="entry name" value="HOX"/>
    <property type="match status" value="1"/>
</dbReference>
<dbReference type="PANTHER" id="PTHR24329:SF516">
    <property type="entry name" value="HOMEOBOX PROTEIN GOOSECOID"/>
    <property type="match status" value="1"/>
</dbReference>
<dbReference type="EMBL" id="CAJNOE010000215">
    <property type="protein sequence ID" value="CAF1055725.1"/>
    <property type="molecule type" value="Genomic_DNA"/>
</dbReference>
<dbReference type="GO" id="GO:0000981">
    <property type="term" value="F:DNA-binding transcription factor activity, RNA polymerase II-specific"/>
    <property type="evidence" value="ECO:0007669"/>
    <property type="project" value="InterPro"/>
</dbReference>
<organism evidence="9 12">
    <name type="scientific">Adineta steineri</name>
    <dbReference type="NCBI Taxonomy" id="433720"/>
    <lineage>
        <taxon>Eukaryota</taxon>
        <taxon>Metazoa</taxon>
        <taxon>Spiralia</taxon>
        <taxon>Gnathifera</taxon>
        <taxon>Rotifera</taxon>
        <taxon>Eurotatoria</taxon>
        <taxon>Bdelloidea</taxon>
        <taxon>Adinetida</taxon>
        <taxon>Adinetidae</taxon>
        <taxon>Adineta</taxon>
    </lineage>
</organism>
<sequence>MYQLPHYSDALKQFPSAALQAYFASGGGNPNGGNPMVTNSGHHQLAAAAAAAAAVVSHNNPFSIDNILGTRPRLPVHLSPYYASSSTNTAQAAADFYSYPALQNFFAAATMAQNHKRKRRHRTIFTEEQLEQLEEAFNRTHYPDVMMREDLAMKIDLKEERVEVWFKNRRAKYRKKKREVTDRCRREISDKSQRTDGESTATGSSTPSAGSSSSLGSVGQETATNNDHSSSTSHNLTVCPTALISTANSNSSRSDLSPGVQSAHSPTYGQQPLALTTTNTRINNNNNDNNFNSLPRKETFSINHIRQQQPPPPMPGPFVKF</sequence>
<dbReference type="EMBL" id="CAJNON010000232">
    <property type="protein sequence ID" value="CAF1126772.1"/>
    <property type="molecule type" value="Genomic_DNA"/>
</dbReference>
<dbReference type="GO" id="GO:0000977">
    <property type="term" value="F:RNA polymerase II transcription regulatory region sequence-specific DNA binding"/>
    <property type="evidence" value="ECO:0007669"/>
    <property type="project" value="TreeGrafter"/>
</dbReference>
<protein>
    <recommendedName>
        <fullName evidence="8">Homeobox domain-containing protein</fullName>
    </recommendedName>
</protein>
<evidence type="ECO:0000313" key="11">
    <source>
        <dbReference type="EMBL" id="CAF3762169.1"/>
    </source>
</evidence>
<gene>
    <name evidence="9" type="ORF">IZO911_LOCUS20583</name>
    <name evidence="11" type="ORF">OKA104_LOCUS16314</name>
    <name evidence="10" type="ORF">VCS650_LOCUS21502</name>
</gene>
<dbReference type="PANTHER" id="PTHR24329">
    <property type="entry name" value="HOMEOBOX PROTEIN ARISTALESS"/>
    <property type="match status" value="1"/>
</dbReference>
<dbReference type="EMBL" id="CAJOAY010000930">
    <property type="protein sequence ID" value="CAF3762169.1"/>
    <property type="molecule type" value="Genomic_DNA"/>
</dbReference>
<evidence type="ECO:0000256" key="5">
    <source>
        <dbReference type="PROSITE-ProRule" id="PRU00108"/>
    </source>
</evidence>
<evidence type="ECO:0000259" key="8">
    <source>
        <dbReference type="PROSITE" id="PS50071"/>
    </source>
</evidence>
<dbReference type="InterPro" id="IPR017970">
    <property type="entry name" value="Homeobox_CS"/>
</dbReference>
<dbReference type="OrthoDB" id="6159439at2759"/>
<evidence type="ECO:0000313" key="9">
    <source>
        <dbReference type="EMBL" id="CAF1055725.1"/>
    </source>
</evidence>